<evidence type="ECO:0000313" key="3">
    <source>
        <dbReference type="Proteomes" id="UP000796761"/>
    </source>
</evidence>
<evidence type="ECO:0000256" key="1">
    <source>
        <dbReference type="SAM" id="MobiDB-lite"/>
    </source>
</evidence>
<dbReference type="EMBL" id="SWJQ01001076">
    <property type="protein sequence ID" value="TRZ09406.1"/>
    <property type="molecule type" value="Genomic_DNA"/>
</dbReference>
<sequence>MSKTYSRVTPGQLYTPAHSTTSPPQLNPNGSEKEVTNPDGSHVQLVSVVLHHVVMRMGEKKRKKSLKTPVCQSLLPLFFHCHEENRGMAEERATLDQILCLGRPQKKHRAPAASKSPEHPIDATRPAFSILPVPGMTEERAKLHQLLCSCKVTSLSEIWTQLNNSSIWYLKSRASQDNKPPNPPPSPPDLPSAFSLFQCDYIKRWIEWEELSLKNSHQQVESLWVTIRDRGNKGNLVVGVYYRLPVGDKKSCSHLVIDSPTRGSMILDSVVSNISELIRDIKIGGSLGCSYHALLVCSPERYGPDSEIECTLSKSADDTKLSCAVDTPEGWDAIQRDLDKLEK</sequence>
<feature type="region of interest" description="Disordered" evidence="1">
    <location>
        <begin position="1"/>
        <end position="38"/>
    </location>
</feature>
<proteinExistence type="predicted"/>
<reference evidence="2" key="1">
    <citation type="submission" date="2019-04" db="EMBL/GenBank/DDBJ databases">
        <title>Genome assembly of Zosterops borbonicus 15179.</title>
        <authorList>
            <person name="Leroy T."/>
            <person name="Anselmetti Y."/>
            <person name="Tilak M.-K."/>
            <person name="Nabholz B."/>
        </authorList>
    </citation>
    <scope>NUCLEOTIDE SEQUENCE</scope>
    <source>
        <strain evidence="2">HGM_15179</strain>
        <tissue evidence="2">Muscle</tissue>
    </source>
</reference>
<name>A0A8K1LD34_9PASS</name>
<gene>
    <name evidence="2" type="ORF">HGM15179_017703</name>
</gene>
<accession>A0A8K1LD34</accession>
<dbReference type="Proteomes" id="UP000796761">
    <property type="component" value="Unassembled WGS sequence"/>
</dbReference>
<dbReference type="AlphaFoldDB" id="A0A8K1LD34"/>
<organism evidence="2 3">
    <name type="scientific">Zosterops borbonicus</name>
    <dbReference type="NCBI Taxonomy" id="364589"/>
    <lineage>
        <taxon>Eukaryota</taxon>
        <taxon>Metazoa</taxon>
        <taxon>Chordata</taxon>
        <taxon>Craniata</taxon>
        <taxon>Vertebrata</taxon>
        <taxon>Euteleostomi</taxon>
        <taxon>Archelosauria</taxon>
        <taxon>Archosauria</taxon>
        <taxon>Dinosauria</taxon>
        <taxon>Saurischia</taxon>
        <taxon>Theropoda</taxon>
        <taxon>Coelurosauria</taxon>
        <taxon>Aves</taxon>
        <taxon>Neognathae</taxon>
        <taxon>Neoaves</taxon>
        <taxon>Telluraves</taxon>
        <taxon>Australaves</taxon>
        <taxon>Passeriformes</taxon>
        <taxon>Sylvioidea</taxon>
        <taxon>Zosteropidae</taxon>
        <taxon>Zosterops</taxon>
    </lineage>
</organism>
<comment type="caution">
    <text evidence="2">The sequence shown here is derived from an EMBL/GenBank/DDBJ whole genome shotgun (WGS) entry which is preliminary data.</text>
</comment>
<evidence type="ECO:0000313" key="2">
    <source>
        <dbReference type="EMBL" id="TRZ09406.1"/>
    </source>
</evidence>
<protein>
    <submittedName>
        <fullName evidence="2">Uncharacterized protein</fullName>
    </submittedName>
</protein>
<keyword evidence="3" id="KW-1185">Reference proteome</keyword>
<feature type="compositionally biased region" description="Polar residues" evidence="1">
    <location>
        <begin position="17"/>
        <end position="30"/>
    </location>
</feature>